<evidence type="ECO:0000313" key="3">
    <source>
        <dbReference type="Proteomes" id="UP000694255"/>
    </source>
</evidence>
<dbReference type="GeneID" id="73471377"/>
<sequence>MTEINEDPEMVDHPHNQDNHPHPHHHHHQVEGAKFIIEDSSYSSSSSSAEQVGTSSTSKSQQQQKKQKHKHKHSTTKQKPSHMRPFHRSNHDSNTDHGESDDKCHKFVKRALNKLSLSPCSQPTNFTPTSLSNSIISTTSSSSDIFERSLENNYEKIFLTNPEIPSHYNLENYTSPILDTTTEILTNPKINLDQVKLNCFCDEEDDEEGYIDVDMSSEPSMDANESHSPLSPNASLASSGLSYYKMQHVPASGGSVAPVSIESTLVQPGSSSDIHHSGSFREQPRPRARSIISQTLISTLDNSHRTRMATSLSTSAAATMGGHGNNHNLDLERRATAPGGHMRHHFLTKSFTQQHQPQLPISTKLTKRSFSFAGNTKHSRNKFIDDGNSPTIEFYSFADMINHEDLYNNLHGDEEQPTDEDYYNDDNDNDDEETETGGDMLEPRKSNNARPSIRSGSEVGTNSGGGNMIQQPPFRRSSYTTISAKDYIGVL</sequence>
<feature type="compositionally biased region" description="Low complexity" evidence="1">
    <location>
        <begin position="40"/>
        <end position="64"/>
    </location>
</feature>
<feature type="region of interest" description="Disordered" evidence="1">
    <location>
        <begin position="267"/>
        <end position="286"/>
    </location>
</feature>
<feature type="compositionally biased region" description="Basic and acidic residues" evidence="1">
    <location>
        <begin position="89"/>
        <end position="102"/>
    </location>
</feature>
<keyword evidence="3" id="KW-1185">Reference proteome</keyword>
<protein>
    <submittedName>
        <fullName evidence="2">Uncharacterized protein</fullName>
    </submittedName>
</protein>
<feature type="compositionally biased region" description="Basic residues" evidence="1">
    <location>
        <begin position="65"/>
        <end position="88"/>
    </location>
</feature>
<comment type="caution">
    <text evidence="2">The sequence shown here is derived from an EMBL/GenBank/DDBJ whole genome shotgun (WGS) entry which is preliminary data.</text>
</comment>
<dbReference type="Proteomes" id="UP000694255">
    <property type="component" value="Unassembled WGS sequence"/>
</dbReference>
<feature type="region of interest" description="Disordered" evidence="1">
    <location>
        <begin position="409"/>
        <end position="477"/>
    </location>
</feature>
<feature type="compositionally biased region" description="Polar residues" evidence="1">
    <location>
        <begin position="446"/>
        <end position="461"/>
    </location>
</feature>
<name>A0A8J5UUU9_9ASCO</name>
<evidence type="ECO:0000256" key="1">
    <source>
        <dbReference type="SAM" id="MobiDB-lite"/>
    </source>
</evidence>
<dbReference type="AlphaFoldDB" id="A0A8J5UUU9"/>
<reference evidence="2 3" key="1">
    <citation type="journal article" date="2021" name="DNA Res.">
        <title>Genome analysis of Candida subhashii reveals its hybrid nature and dual mitochondrial genome conformations.</title>
        <authorList>
            <person name="Mixao V."/>
            <person name="Hegedusova E."/>
            <person name="Saus E."/>
            <person name="Pryszcz L.P."/>
            <person name="Cillingova A."/>
            <person name="Nosek J."/>
            <person name="Gabaldon T."/>
        </authorList>
    </citation>
    <scope>NUCLEOTIDE SEQUENCE [LARGE SCALE GENOMIC DNA]</scope>
    <source>
        <strain evidence="2 3">CBS 10753</strain>
    </source>
</reference>
<dbReference type="EMBL" id="JAGSYN010000189">
    <property type="protein sequence ID" value="KAG7661910.1"/>
    <property type="molecule type" value="Genomic_DNA"/>
</dbReference>
<accession>A0A8J5UUU9</accession>
<feature type="compositionally biased region" description="Basic and acidic residues" evidence="1">
    <location>
        <begin position="10"/>
        <end position="21"/>
    </location>
</feature>
<feature type="region of interest" description="Disordered" evidence="1">
    <location>
        <begin position="1"/>
        <end position="102"/>
    </location>
</feature>
<feature type="compositionally biased region" description="Acidic residues" evidence="1">
    <location>
        <begin position="415"/>
        <end position="436"/>
    </location>
</feature>
<dbReference type="OrthoDB" id="5364312at2759"/>
<proteinExistence type="predicted"/>
<dbReference type="RefSeq" id="XP_049262143.1">
    <property type="nucleotide sequence ID" value="XM_049408551.1"/>
</dbReference>
<gene>
    <name evidence="2" type="ORF">J8A68_004577</name>
</gene>
<evidence type="ECO:0000313" key="2">
    <source>
        <dbReference type="EMBL" id="KAG7661910.1"/>
    </source>
</evidence>
<organism evidence="2 3">
    <name type="scientific">[Candida] subhashii</name>
    <dbReference type="NCBI Taxonomy" id="561895"/>
    <lineage>
        <taxon>Eukaryota</taxon>
        <taxon>Fungi</taxon>
        <taxon>Dikarya</taxon>
        <taxon>Ascomycota</taxon>
        <taxon>Saccharomycotina</taxon>
        <taxon>Pichiomycetes</taxon>
        <taxon>Debaryomycetaceae</taxon>
        <taxon>Spathaspora</taxon>
    </lineage>
</organism>